<comment type="caution">
    <text evidence="2">The sequence shown here is derived from an EMBL/GenBank/DDBJ whole genome shotgun (WGS) entry which is preliminary data.</text>
</comment>
<reference evidence="2 3" key="1">
    <citation type="submission" date="2019-08" db="EMBL/GenBank/DDBJ databases">
        <title>Lentzea from Indian Himalayas.</title>
        <authorList>
            <person name="Mandal S."/>
            <person name="Mallick Gupta A."/>
            <person name="Maiti P.K."/>
            <person name="Sarkar J."/>
            <person name="Mandal S."/>
        </authorList>
    </citation>
    <scope>NUCLEOTIDE SEQUENCE [LARGE SCALE GENOMIC DNA]</scope>
    <source>
        <strain evidence="2 3">PSKA42</strain>
    </source>
</reference>
<evidence type="ECO:0000313" key="3">
    <source>
        <dbReference type="Proteomes" id="UP001515943"/>
    </source>
</evidence>
<accession>A0ABX1FIY6</accession>
<feature type="compositionally biased region" description="Basic and acidic residues" evidence="1">
    <location>
        <begin position="61"/>
        <end position="82"/>
    </location>
</feature>
<dbReference type="Proteomes" id="UP001515943">
    <property type="component" value="Unassembled WGS sequence"/>
</dbReference>
<evidence type="ECO:0000313" key="2">
    <source>
        <dbReference type="EMBL" id="NKE58953.1"/>
    </source>
</evidence>
<feature type="region of interest" description="Disordered" evidence="1">
    <location>
        <begin position="1"/>
        <end position="82"/>
    </location>
</feature>
<organism evidence="2 3">
    <name type="scientific">Lentzea indica</name>
    <dbReference type="NCBI Taxonomy" id="2604800"/>
    <lineage>
        <taxon>Bacteria</taxon>
        <taxon>Bacillati</taxon>
        <taxon>Actinomycetota</taxon>
        <taxon>Actinomycetes</taxon>
        <taxon>Pseudonocardiales</taxon>
        <taxon>Pseudonocardiaceae</taxon>
        <taxon>Lentzea</taxon>
    </lineage>
</organism>
<name>A0ABX1FIY6_9PSEU</name>
<keyword evidence="3" id="KW-1185">Reference proteome</keyword>
<dbReference type="RefSeq" id="WP_167975613.1">
    <property type="nucleotide sequence ID" value="NZ_VSRL01000069.1"/>
</dbReference>
<protein>
    <submittedName>
        <fullName evidence="2">Uncharacterized protein</fullName>
    </submittedName>
</protein>
<evidence type="ECO:0000256" key="1">
    <source>
        <dbReference type="SAM" id="MobiDB-lite"/>
    </source>
</evidence>
<dbReference type="EMBL" id="VSRL01000069">
    <property type="protein sequence ID" value="NKE58953.1"/>
    <property type="molecule type" value="Genomic_DNA"/>
</dbReference>
<proteinExistence type="predicted"/>
<gene>
    <name evidence="2" type="ORF">FXN61_19910</name>
</gene>
<sequence>MSAQREGFLGDILDKVKDLITDEDPKDPKPPQEDPPLTPQCCGQPPGHPLVGEPRLLSEGPVEHERDCPNHPDNLAKEDVAS</sequence>